<dbReference type="PANTHER" id="PTHR43649">
    <property type="entry name" value="ARABINOSE-BINDING PROTEIN-RELATED"/>
    <property type="match status" value="1"/>
</dbReference>
<dbReference type="SUPFAM" id="SSF53850">
    <property type="entry name" value="Periplasmic binding protein-like II"/>
    <property type="match status" value="1"/>
</dbReference>
<dbReference type="CDD" id="cd13582">
    <property type="entry name" value="PBP2_AlgQ_like_3"/>
    <property type="match status" value="1"/>
</dbReference>
<dbReference type="EMBL" id="SNYJ01000019">
    <property type="protein sequence ID" value="TDQ36272.1"/>
    <property type="molecule type" value="Genomic_DNA"/>
</dbReference>
<feature type="region of interest" description="Disordered" evidence="1">
    <location>
        <begin position="23"/>
        <end position="42"/>
    </location>
</feature>
<evidence type="ECO:0000313" key="3">
    <source>
        <dbReference type="EMBL" id="TDQ36272.1"/>
    </source>
</evidence>
<feature type="chain" id="PRO_5039618438" evidence="2">
    <location>
        <begin position="23"/>
        <end position="559"/>
    </location>
</feature>
<protein>
    <submittedName>
        <fullName evidence="3">Carbohydrate ABC transporter substrate-binding protein (CUT1 family)</fullName>
    </submittedName>
</protein>
<organism evidence="3 4">
    <name type="scientific">Aureibacillus halotolerans</name>
    <dbReference type="NCBI Taxonomy" id="1508390"/>
    <lineage>
        <taxon>Bacteria</taxon>
        <taxon>Bacillati</taxon>
        <taxon>Bacillota</taxon>
        <taxon>Bacilli</taxon>
        <taxon>Bacillales</taxon>
        <taxon>Bacillaceae</taxon>
        <taxon>Aureibacillus</taxon>
    </lineage>
</organism>
<keyword evidence="4" id="KW-1185">Reference proteome</keyword>
<evidence type="ECO:0000256" key="2">
    <source>
        <dbReference type="SAM" id="SignalP"/>
    </source>
</evidence>
<keyword evidence="2" id="KW-0732">Signal</keyword>
<evidence type="ECO:0000256" key="1">
    <source>
        <dbReference type="SAM" id="MobiDB-lite"/>
    </source>
</evidence>
<dbReference type="Pfam" id="PF13416">
    <property type="entry name" value="SBP_bac_8"/>
    <property type="match status" value="1"/>
</dbReference>
<feature type="signal peptide" evidence="2">
    <location>
        <begin position="1"/>
        <end position="22"/>
    </location>
</feature>
<dbReference type="RefSeq" id="WP_243740236.1">
    <property type="nucleotide sequence ID" value="NZ_SNYJ01000019.1"/>
</dbReference>
<dbReference type="InterPro" id="IPR050490">
    <property type="entry name" value="Bact_solute-bd_prot1"/>
</dbReference>
<feature type="compositionally biased region" description="Polar residues" evidence="1">
    <location>
        <begin position="26"/>
        <end position="42"/>
    </location>
</feature>
<proteinExistence type="predicted"/>
<dbReference type="PANTHER" id="PTHR43649:SF12">
    <property type="entry name" value="DIACETYLCHITOBIOSE BINDING PROTEIN DASA"/>
    <property type="match status" value="1"/>
</dbReference>
<dbReference type="Proteomes" id="UP000295632">
    <property type="component" value="Unassembled WGS sequence"/>
</dbReference>
<accession>A0A4R6TUJ7</accession>
<sequence length="559" mass="62671">MKRWKMASVTMGLVLAVAGCSGGGENVSQDQTEGPQESTTGTDAVTFSYFQADPNPNWTDMEDQLGKVITEETGVTIDAEYGIGDDKEKIALIAASGEYPDLIAPKGNTVLVEAGAMVNLEPLIREHAPNIMKMLDGDLSRLRYSNDDQSIYYIPIINTVGHTRFDAGGMFNLQHDVVRDLGFPEIRTVKDYENAIREYKEKHPQIDGQDTIGLSLLADDWRIMISVTNPAFIATGAPDDGEYYIDPETYEATFHYRRPEEKEYFRWLNHMNDSGLLDPESFVQTYEQYLSKVSSGRVLGIIDADWDYSQAEDALKAAGKFERTYGHYPVTLTEEYVDKQFQPTGFMGGWGVGITTACADPVRAIKFLDYLASDEGQVLINWGIEGEHYEVVDGVRTIPADVQERKTNDATAFIQETGIGNYSLSLRYGDGVKDDTGNYYTTNFPELITENYSDPAKEVLAAYGVDTWKGLFPSEEDLDVKPWGAAWDIPIPTGDELNVLFQRSQDIVRKRIPEIILADPSEFDQKWDAFMGDLDAMGIEKMEDMYTEHVKARVELWGN</sequence>
<name>A0A4R6TUJ7_9BACI</name>
<dbReference type="InterPro" id="IPR006059">
    <property type="entry name" value="SBP"/>
</dbReference>
<gene>
    <name evidence="3" type="ORF">EV213_11961</name>
</gene>
<dbReference type="Gene3D" id="3.40.190.10">
    <property type="entry name" value="Periplasmic binding protein-like II"/>
    <property type="match status" value="2"/>
</dbReference>
<dbReference type="AlphaFoldDB" id="A0A4R6TUJ7"/>
<comment type="caution">
    <text evidence="3">The sequence shown here is derived from an EMBL/GenBank/DDBJ whole genome shotgun (WGS) entry which is preliminary data.</text>
</comment>
<reference evidence="3 4" key="1">
    <citation type="submission" date="2019-03" db="EMBL/GenBank/DDBJ databases">
        <title>Genomic Encyclopedia of Type Strains, Phase IV (KMG-IV): sequencing the most valuable type-strain genomes for metagenomic binning, comparative biology and taxonomic classification.</title>
        <authorList>
            <person name="Goeker M."/>
        </authorList>
    </citation>
    <scope>NUCLEOTIDE SEQUENCE [LARGE SCALE GENOMIC DNA]</scope>
    <source>
        <strain evidence="3 4">DSM 28697</strain>
    </source>
</reference>
<dbReference type="PROSITE" id="PS51257">
    <property type="entry name" value="PROKAR_LIPOPROTEIN"/>
    <property type="match status" value="1"/>
</dbReference>
<evidence type="ECO:0000313" key="4">
    <source>
        <dbReference type="Proteomes" id="UP000295632"/>
    </source>
</evidence>